<evidence type="ECO:0000259" key="10">
    <source>
        <dbReference type="Pfam" id="PF08501"/>
    </source>
</evidence>
<dbReference type="EC" id="1.1.1.25" evidence="2 8"/>
<evidence type="ECO:0000256" key="7">
    <source>
        <dbReference type="ARBA" id="ARBA00049442"/>
    </source>
</evidence>
<comment type="pathway">
    <text evidence="1 8">Metabolic intermediate biosynthesis; chorismate biosynthesis; chorismate from D-erythrose 4-phosphate and phosphoenolpyruvate: step 4/7.</text>
</comment>
<comment type="subunit">
    <text evidence="8">Homodimer.</text>
</comment>
<accession>A0ABM5ND16</accession>
<evidence type="ECO:0000313" key="12">
    <source>
        <dbReference type="Proteomes" id="UP000011067"/>
    </source>
</evidence>
<feature type="binding site" evidence="8">
    <location>
        <position position="258"/>
    </location>
    <ligand>
        <name>NADP(+)</name>
        <dbReference type="ChEBI" id="CHEBI:58349"/>
    </ligand>
</feature>
<keyword evidence="5 8" id="KW-0560">Oxidoreductase</keyword>
<protein>
    <recommendedName>
        <fullName evidence="2 8">Shikimate dehydrogenase (NADP(+))</fullName>
        <shortName evidence="8">SDH</shortName>
        <ecNumber evidence="2 8">1.1.1.25</ecNumber>
    </recommendedName>
</protein>
<evidence type="ECO:0000259" key="9">
    <source>
        <dbReference type="Pfam" id="PF01488"/>
    </source>
</evidence>
<dbReference type="InterPro" id="IPR036291">
    <property type="entry name" value="NAD(P)-bd_dom_sf"/>
</dbReference>
<name>A0ABM5ND16_9ENTR</name>
<dbReference type="RefSeq" id="WP_015344497.1">
    <property type="nucleotide sequence ID" value="NC_020075.1"/>
</dbReference>
<feature type="binding site" evidence="8">
    <location>
        <position position="265"/>
    </location>
    <ligand>
        <name>shikimate</name>
        <dbReference type="ChEBI" id="CHEBI:36208"/>
    </ligand>
</feature>
<feature type="binding site" evidence="8">
    <location>
        <position position="236"/>
    </location>
    <ligand>
        <name>shikimate</name>
        <dbReference type="ChEBI" id="CHEBI:36208"/>
    </ligand>
</feature>
<evidence type="ECO:0000256" key="6">
    <source>
        <dbReference type="ARBA" id="ARBA00023141"/>
    </source>
</evidence>
<dbReference type="Pfam" id="PF08501">
    <property type="entry name" value="Shikimate_dh_N"/>
    <property type="match status" value="1"/>
</dbReference>
<evidence type="ECO:0000256" key="4">
    <source>
        <dbReference type="ARBA" id="ARBA00022857"/>
    </source>
</evidence>
<feature type="binding site" evidence="8">
    <location>
        <position position="61"/>
    </location>
    <ligand>
        <name>shikimate</name>
        <dbReference type="ChEBI" id="CHEBI:36208"/>
    </ligand>
</feature>
<feature type="active site" description="Proton acceptor" evidence="8">
    <location>
        <position position="65"/>
    </location>
</feature>
<evidence type="ECO:0000313" key="11">
    <source>
        <dbReference type="EMBL" id="AGC03503.1"/>
    </source>
</evidence>
<evidence type="ECO:0000256" key="2">
    <source>
        <dbReference type="ARBA" id="ARBA00012962"/>
    </source>
</evidence>
<dbReference type="PANTHER" id="PTHR21089">
    <property type="entry name" value="SHIKIMATE DEHYDROGENASE"/>
    <property type="match status" value="1"/>
</dbReference>
<feature type="domain" description="Shikimate dehydrogenase substrate binding N-terminal" evidence="10">
    <location>
        <begin position="6"/>
        <end position="88"/>
    </location>
</feature>
<dbReference type="SUPFAM" id="SSF53223">
    <property type="entry name" value="Aminoacid dehydrogenase-like, N-terminal domain"/>
    <property type="match status" value="1"/>
</dbReference>
<dbReference type="SUPFAM" id="SSF51735">
    <property type="entry name" value="NAD(P)-binding Rossmann-fold domains"/>
    <property type="match status" value="1"/>
</dbReference>
<feature type="binding site" evidence="8">
    <location>
        <begin position="141"/>
        <end position="145"/>
    </location>
    <ligand>
        <name>NADP(+)</name>
        <dbReference type="ChEBI" id="CHEBI:58349"/>
    </ligand>
</feature>
<organism evidence="11 12">
    <name type="scientific">Candidatus Blochmanniella chromaiodes str. 640</name>
    <dbReference type="NCBI Taxonomy" id="1240471"/>
    <lineage>
        <taxon>Bacteria</taxon>
        <taxon>Pseudomonadati</taxon>
        <taxon>Pseudomonadota</taxon>
        <taxon>Gammaproteobacteria</taxon>
        <taxon>Enterobacterales</taxon>
        <taxon>Enterobacteriaceae</taxon>
        <taxon>ant endosymbionts</taxon>
        <taxon>Candidatus Blochmanniella</taxon>
    </lineage>
</organism>
<comment type="catalytic activity">
    <reaction evidence="7 8">
        <text>shikimate + NADP(+) = 3-dehydroshikimate + NADPH + H(+)</text>
        <dbReference type="Rhea" id="RHEA:17737"/>
        <dbReference type="ChEBI" id="CHEBI:15378"/>
        <dbReference type="ChEBI" id="CHEBI:16630"/>
        <dbReference type="ChEBI" id="CHEBI:36208"/>
        <dbReference type="ChEBI" id="CHEBI:57783"/>
        <dbReference type="ChEBI" id="CHEBI:58349"/>
        <dbReference type="EC" id="1.1.1.25"/>
    </reaction>
</comment>
<dbReference type="CDD" id="cd01065">
    <property type="entry name" value="NAD_bind_Shikimate_DH"/>
    <property type="match status" value="1"/>
</dbReference>
<dbReference type="Pfam" id="PF01488">
    <property type="entry name" value="Shikimate_DH"/>
    <property type="match status" value="1"/>
</dbReference>
<keyword evidence="4 8" id="KW-0521">NADP</keyword>
<dbReference type="Gene3D" id="3.40.50.720">
    <property type="entry name" value="NAD(P)-binding Rossmann-like Domain"/>
    <property type="match status" value="1"/>
</dbReference>
<feature type="binding site" evidence="8">
    <location>
        <begin position="14"/>
        <end position="16"/>
    </location>
    <ligand>
        <name>shikimate</name>
        <dbReference type="ChEBI" id="CHEBI:36208"/>
    </ligand>
</feature>
<feature type="binding site" evidence="8">
    <location>
        <begin position="166"/>
        <end position="171"/>
    </location>
    <ligand>
        <name>NADP(+)</name>
        <dbReference type="ChEBI" id="CHEBI:58349"/>
    </ligand>
</feature>
<reference evidence="11 12" key="1">
    <citation type="journal article" date="2013" name="Genome Biol. Evol.">
        <title>Sequence context of indel mutations and their effect on protein evolution in a bacterial endosymbiont.</title>
        <authorList>
            <person name="Williams L.E."/>
            <person name="Wernegreen J.J."/>
        </authorList>
    </citation>
    <scope>NUCLEOTIDE SEQUENCE [LARGE SCALE GENOMIC DNA]</scope>
    <source>
        <strain evidence="11 12">640</strain>
    </source>
</reference>
<keyword evidence="3 8" id="KW-0028">Amino-acid biosynthesis</keyword>
<keyword evidence="12" id="KW-1185">Reference proteome</keyword>
<feature type="binding site" evidence="8">
    <location>
        <position position="234"/>
    </location>
    <ligand>
        <name>NADP(+)</name>
        <dbReference type="ChEBI" id="CHEBI:58349"/>
    </ligand>
</feature>
<evidence type="ECO:0000256" key="1">
    <source>
        <dbReference type="ARBA" id="ARBA00004871"/>
    </source>
</evidence>
<sequence length="293" mass="32979">MNSFAVFGNPIRHSKSADIYALFAHEFGISKEYNLKLAVQDNFNYLLHNFFKLGGLGANITSPFKENAYFLCNQLTERAEKARSVNTIKKLKNGTLLGDNTDGIGFIGDLKRLNWLDNNNQIISNDAPPIPTMVTNILLIGAGGAAKGILPILLTTITTCHINIVNRTFSRAQELTSYYQEIGYKNISCLPLYKLRYDTNKYSLIINATTSNIHNTIPKIPYFLITSDTKCYDLFYTKQDTLFITWCKKNGANYCADGLGMLVGQAAHSFLLWHNTFPTINPVINRLRSAFYM</sequence>
<dbReference type="HAMAP" id="MF_00222">
    <property type="entry name" value="Shikimate_DH_AroE"/>
    <property type="match status" value="1"/>
</dbReference>
<gene>
    <name evidence="8 11" type="primary">aroE</name>
    <name evidence="11" type="ORF">BCHRO640_230</name>
</gene>
<dbReference type="Gene3D" id="3.40.50.10860">
    <property type="entry name" value="Leucine Dehydrogenase, chain A, domain 1"/>
    <property type="match status" value="1"/>
</dbReference>
<comment type="similarity">
    <text evidence="8">Belongs to the shikimate dehydrogenase family.</text>
</comment>
<dbReference type="InterPro" id="IPR022893">
    <property type="entry name" value="Shikimate_DH_fam"/>
</dbReference>
<proteinExistence type="inferred from homology"/>
<dbReference type="NCBIfam" id="NF001310">
    <property type="entry name" value="PRK00258.1-2"/>
    <property type="match status" value="1"/>
</dbReference>
<feature type="binding site" evidence="8">
    <location>
        <position position="102"/>
    </location>
    <ligand>
        <name>shikimate</name>
        <dbReference type="ChEBI" id="CHEBI:36208"/>
    </ligand>
</feature>
<dbReference type="EMBL" id="CP003903">
    <property type="protein sequence ID" value="AGC03503.1"/>
    <property type="molecule type" value="Genomic_DNA"/>
</dbReference>
<evidence type="ECO:0000256" key="3">
    <source>
        <dbReference type="ARBA" id="ARBA00022605"/>
    </source>
</evidence>
<feature type="domain" description="Quinate/shikimate 5-dehydrogenase/glutamyl-tRNA reductase" evidence="9">
    <location>
        <begin position="135"/>
        <end position="212"/>
    </location>
</feature>
<dbReference type="InterPro" id="IPR013708">
    <property type="entry name" value="Shikimate_DH-bd_N"/>
</dbReference>
<feature type="binding site" evidence="8">
    <location>
        <position position="77"/>
    </location>
    <ligand>
        <name>NADP(+)</name>
        <dbReference type="ChEBI" id="CHEBI:58349"/>
    </ligand>
</feature>
<dbReference type="PANTHER" id="PTHR21089:SF1">
    <property type="entry name" value="BIFUNCTIONAL 3-DEHYDROQUINATE DEHYDRATASE_SHIKIMATE DEHYDROGENASE, CHLOROPLASTIC"/>
    <property type="match status" value="1"/>
</dbReference>
<feature type="binding site" evidence="8">
    <location>
        <position position="86"/>
    </location>
    <ligand>
        <name>shikimate</name>
        <dbReference type="ChEBI" id="CHEBI:36208"/>
    </ligand>
</feature>
<dbReference type="Proteomes" id="UP000011067">
    <property type="component" value="Chromosome"/>
</dbReference>
<dbReference type="InterPro" id="IPR006151">
    <property type="entry name" value="Shikm_DH/Glu-tRNA_Rdtase"/>
</dbReference>
<evidence type="ECO:0000256" key="5">
    <source>
        <dbReference type="ARBA" id="ARBA00023002"/>
    </source>
</evidence>
<dbReference type="InterPro" id="IPR046346">
    <property type="entry name" value="Aminoacid_DH-like_N_sf"/>
</dbReference>
<evidence type="ECO:0000256" key="8">
    <source>
        <dbReference type="HAMAP-Rule" id="MF_00222"/>
    </source>
</evidence>
<keyword evidence="6 8" id="KW-0057">Aromatic amino acid biosynthesis</keyword>
<comment type="function">
    <text evidence="8">Involved in the biosynthesis of the chorismate, which leads to the biosynthesis of aromatic amino acids. Catalyzes the reversible NADPH linked reduction of 3-dehydroshikimate (DHSA) to yield shikimate (SA).</text>
</comment>